<dbReference type="InterPro" id="IPR022634">
    <property type="entry name" value="DNA_polIII_beta_N"/>
</dbReference>
<dbReference type="GO" id="GO:0005737">
    <property type="term" value="C:cytoplasm"/>
    <property type="evidence" value="ECO:0007669"/>
    <property type="project" value="UniProtKB-SubCell"/>
</dbReference>
<organism evidence="13 14">
    <name type="scientific">Candidatus Woesebacteria bacterium RIFCSPHIGHO2_01_FULL_37_10</name>
    <dbReference type="NCBI Taxonomy" id="1802489"/>
    <lineage>
        <taxon>Bacteria</taxon>
        <taxon>Candidatus Woeseibacteriota</taxon>
    </lineage>
</organism>
<dbReference type="Proteomes" id="UP000178446">
    <property type="component" value="Unassembled WGS sequence"/>
</dbReference>
<comment type="caution">
    <text evidence="13">The sequence shown here is derived from an EMBL/GenBank/DDBJ whole genome shotgun (WGS) entry which is preliminary data.</text>
</comment>
<keyword evidence="4 9" id="KW-0808">Transferase</keyword>
<evidence type="ECO:0000259" key="12">
    <source>
        <dbReference type="Pfam" id="PF02768"/>
    </source>
</evidence>
<evidence type="ECO:0000256" key="2">
    <source>
        <dbReference type="ARBA" id="ARBA00010752"/>
    </source>
</evidence>
<dbReference type="Pfam" id="PF02768">
    <property type="entry name" value="DNA_pol3_beta_3"/>
    <property type="match status" value="1"/>
</dbReference>
<protein>
    <recommendedName>
        <fullName evidence="9">Beta sliding clamp</fullName>
    </recommendedName>
</protein>
<comment type="similarity">
    <text evidence="2 9">Belongs to the beta sliding clamp family.</text>
</comment>
<proteinExistence type="inferred from homology"/>
<dbReference type="Gene3D" id="3.10.150.10">
    <property type="entry name" value="DNA Polymerase III, subunit A, domain 2"/>
    <property type="match status" value="1"/>
</dbReference>
<feature type="domain" description="DNA polymerase III beta sliding clamp central" evidence="11">
    <location>
        <begin position="128"/>
        <end position="244"/>
    </location>
</feature>
<dbReference type="AlphaFoldDB" id="A0A1F7XW15"/>
<evidence type="ECO:0000256" key="1">
    <source>
        <dbReference type="ARBA" id="ARBA00004496"/>
    </source>
</evidence>
<dbReference type="PIRSF" id="PIRSF000804">
    <property type="entry name" value="DNA_pol_III_b"/>
    <property type="match status" value="1"/>
</dbReference>
<keyword evidence="8" id="KW-0238">DNA-binding</keyword>
<reference evidence="13 14" key="1">
    <citation type="journal article" date="2016" name="Nat. Commun.">
        <title>Thousands of microbial genomes shed light on interconnected biogeochemical processes in an aquifer system.</title>
        <authorList>
            <person name="Anantharaman K."/>
            <person name="Brown C.T."/>
            <person name="Hug L.A."/>
            <person name="Sharon I."/>
            <person name="Castelle C.J."/>
            <person name="Probst A.J."/>
            <person name="Thomas B.C."/>
            <person name="Singh A."/>
            <person name="Wilkins M.J."/>
            <person name="Karaoz U."/>
            <person name="Brodie E.L."/>
            <person name="Williams K.H."/>
            <person name="Hubbard S.S."/>
            <person name="Banfield J.F."/>
        </authorList>
    </citation>
    <scope>NUCLEOTIDE SEQUENCE [LARGE SCALE GENOMIC DNA]</scope>
</reference>
<feature type="domain" description="DNA polymerase III beta sliding clamp C-terminal" evidence="12">
    <location>
        <begin position="247"/>
        <end position="374"/>
    </location>
</feature>
<dbReference type="SMART" id="SM00480">
    <property type="entry name" value="POL3Bc"/>
    <property type="match status" value="1"/>
</dbReference>
<keyword evidence="6 9" id="KW-0235">DNA replication</keyword>
<comment type="subcellular location">
    <subcellularLocation>
        <location evidence="1 9">Cytoplasm</location>
    </subcellularLocation>
</comment>
<dbReference type="PANTHER" id="PTHR30478">
    <property type="entry name" value="DNA POLYMERASE III SUBUNIT BETA"/>
    <property type="match status" value="1"/>
</dbReference>
<comment type="subunit">
    <text evidence="9">Forms a ring-shaped head-to-tail homodimer around DNA.</text>
</comment>
<evidence type="ECO:0000313" key="13">
    <source>
        <dbReference type="EMBL" id="OGM19221.1"/>
    </source>
</evidence>
<dbReference type="SUPFAM" id="SSF55979">
    <property type="entry name" value="DNA clamp"/>
    <property type="match status" value="3"/>
</dbReference>
<evidence type="ECO:0000259" key="10">
    <source>
        <dbReference type="Pfam" id="PF00712"/>
    </source>
</evidence>
<comment type="function">
    <text evidence="9">Confers DNA tethering and processivity to DNA polymerases and other proteins. Acts as a clamp, forming a ring around DNA (a reaction catalyzed by the clamp-loading complex) which diffuses in an ATP-independent manner freely and bidirectionally along dsDNA. Initially characterized for its ability to contact the catalytic subunit of DNA polymerase III (Pol III), a complex, multichain enzyme responsible for most of the replicative synthesis in bacteria; Pol III exhibits 3'-5' exonuclease proofreading activity. The beta chain is required for initiation of replication as well as for processivity of DNA replication.</text>
</comment>
<dbReference type="InterPro" id="IPR022637">
    <property type="entry name" value="DNA_polIII_beta_cen"/>
</dbReference>
<evidence type="ECO:0000256" key="8">
    <source>
        <dbReference type="ARBA" id="ARBA00023125"/>
    </source>
</evidence>
<keyword evidence="5 9" id="KW-0548">Nucleotidyltransferase</keyword>
<dbReference type="EMBL" id="MGGB01000020">
    <property type="protein sequence ID" value="OGM19221.1"/>
    <property type="molecule type" value="Genomic_DNA"/>
</dbReference>
<feature type="domain" description="DNA polymerase III beta sliding clamp N-terminal" evidence="10">
    <location>
        <begin position="1"/>
        <end position="118"/>
    </location>
</feature>
<evidence type="ECO:0000256" key="3">
    <source>
        <dbReference type="ARBA" id="ARBA00022490"/>
    </source>
</evidence>
<evidence type="ECO:0000313" key="14">
    <source>
        <dbReference type="Proteomes" id="UP000178446"/>
    </source>
</evidence>
<dbReference type="NCBIfam" id="TIGR00663">
    <property type="entry name" value="dnan"/>
    <property type="match status" value="1"/>
</dbReference>
<evidence type="ECO:0000256" key="4">
    <source>
        <dbReference type="ARBA" id="ARBA00022679"/>
    </source>
</evidence>
<evidence type="ECO:0000256" key="7">
    <source>
        <dbReference type="ARBA" id="ARBA00022932"/>
    </source>
</evidence>
<keyword evidence="7 9" id="KW-0239">DNA-directed DNA polymerase</keyword>
<dbReference type="GO" id="GO:0003677">
    <property type="term" value="F:DNA binding"/>
    <property type="evidence" value="ECO:0007669"/>
    <property type="project" value="UniProtKB-UniRule"/>
</dbReference>
<dbReference type="Pfam" id="PF00712">
    <property type="entry name" value="DNA_pol3_beta"/>
    <property type="match status" value="1"/>
</dbReference>
<sequence>MKLKVLQESFSKALSITSRFTSNKIQLPILANVLLSASKNKLFISATNLEMAISIPLGAKVERDGEITIPARVISELVGNLTPGQISLDAEKEILKIAAQGFSSSLSGINSSDFPVVPHELDKKEVSIKSNDFKHSLNKVLFAVSSDETRPVLTGVLVVLNKDDITFVSTDGFRLSKKRIKLSSSVKDETKLIIPKNTLSELSRLEVSSDSQLVFSFNRSDNQILFNLQEMILTSRIIEGDFPDYEKIIPKDSRLKVKVDKSDLLRAVKLASVFARESANVIKVKVKKASVFVSAESSHSGSQETELDARVEDEAETLKDGEDYVIAFNYKFLEDFLGSCEGENVQINLSDANSPALFLDEEDKSFIHIIMPVRLQS</sequence>
<keyword evidence="3 9" id="KW-0963">Cytoplasm</keyword>
<dbReference type="GO" id="GO:0003887">
    <property type="term" value="F:DNA-directed DNA polymerase activity"/>
    <property type="evidence" value="ECO:0007669"/>
    <property type="project" value="UniProtKB-UniRule"/>
</dbReference>
<dbReference type="InterPro" id="IPR022635">
    <property type="entry name" value="DNA_polIII_beta_C"/>
</dbReference>
<dbReference type="Gene3D" id="3.70.10.10">
    <property type="match status" value="1"/>
</dbReference>
<evidence type="ECO:0000256" key="5">
    <source>
        <dbReference type="ARBA" id="ARBA00022695"/>
    </source>
</evidence>
<dbReference type="GO" id="GO:0008408">
    <property type="term" value="F:3'-5' exonuclease activity"/>
    <property type="evidence" value="ECO:0007669"/>
    <property type="project" value="InterPro"/>
</dbReference>
<dbReference type="InterPro" id="IPR001001">
    <property type="entry name" value="DNA_polIII_beta"/>
</dbReference>
<name>A0A1F7XW15_9BACT</name>
<dbReference type="CDD" id="cd00140">
    <property type="entry name" value="beta_clamp"/>
    <property type="match status" value="1"/>
</dbReference>
<dbReference type="GO" id="GO:0006271">
    <property type="term" value="P:DNA strand elongation involved in DNA replication"/>
    <property type="evidence" value="ECO:0007669"/>
    <property type="project" value="TreeGrafter"/>
</dbReference>
<evidence type="ECO:0000259" key="11">
    <source>
        <dbReference type="Pfam" id="PF02767"/>
    </source>
</evidence>
<accession>A0A1F7XW15</accession>
<dbReference type="GO" id="GO:0009360">
    <property type="term" value="C:DNA polymerase III complex"/>
    <property type="evidence" value="ECO:0007669"/>
    <property type="project" value="InterPro"/>
</dbReference>
<evidence type="ECO:0000256" key="6">
    <source>
        <dbReference type="ARBA" id="ARBA00022705"/>
    </source>
</evidence>
<dbReference type="PANTHER" id="PTHR30478:SF0">
    <property type="entry name" value="BETA SLIDING CLAMP"/>
    <property type="match status" value="1"/>
</dbReference>
<evidence type="ECO:0000256" key="9">
    <source>
        <dbReference type="PIRNR" id="PIRNR000804"/>
    </source>
</evidence>
<dbReference type="InterPro" id="IPR046938">
    <property type="entry name" value="DNA_clamp_sf"/>
</dbReference>
<dbReference type="Pfam" id="PF02767">
    <property type="entry name" value="DNA_pol3_beta_2"/>
    <property type="match status" value="1"/>
</dbReference>
<gene>
    <name evidence="13" type="ORF">A2685_00080</name>
</gene>